<accession>A0ABQ8XNJ1</accession>
<gene>
    <name evidence="1" type="ORF">M0813_03979</name>
</gene>
<reference evidence="1" key="1">
    <citation type="submission" date="2022-08" db="EMBL/GenBank/DDBJ databases">
        <title>Novel sulfate-reducing endosymbionts in the free-living metamonad Anaeramoeba.</title>
        <authorList>
            <person name="Jerlstrom-Hultqvist J."/>
            <person name="Cepicka I."/>
            <person name="Gallot-Lavallee L."/>
            <person name="Salas-Leiva D."/>
            <person name="Curtis B.A."/>
            <person name="Zahonova K."/>
            <person name="Pipaliya S."/>
            <person name="Dacks J."/>
            <person name="Roger A.J."/>
        </authorList>
    </citation>
    <scope>NUCLEOTIDE SEQUENCE</scope>
    <source>
        <strain evidence="1">Schooner1</strain>
    </source>
</reference>
<protein>
    <submittedName>
        <fullName evidence="1">Uncharacterized protein</fullName>
    </submittedName>
</protein>
<comment type="caution">
    <text evidence="1">The sequence shown here is derived from an EMBL/GenBank/DDBJ whole genome shotgun (WGS) entry which is preliminary data.</text>
</comment>
<evidence type="ECO:0000313" key="2">
    <source>
        <dbReference type="Proteomes" id="UP001150062"/>
    </source>
</evidence>
<keyword evidence="2" id="KW-1185">Reference proteome</keyword>
<proteinExistence type="predicted"/>
<evidence type="ECO:0000313" key="1">
    <source>
        <dbReference type="EMBL" id="KAJ6234177.1"/>
    </source>
</evidence>
<sequence>MTDLKYKRFRHSKAFRNKLSENSLDITLDSRLSGQLCVQKLCSVGKLKRLQNLQNKYQSFKPKFSSINSPKGHKTKSRIQNKSSIEKTALQGLCLMKDHLFIPDLYDYKNRKNNDSHNRKRKRSHFDRKTYSQSSLSLGLQTIQTHLELELEKPIDKDGSICMKGNRQFSYACPSTYILQQKN</sequence>
<organism evidence="1 2">
    <name type="scientific">Anaeramoeba flamelloides</name>
    <dbReference type="NCBI Taxonomy" id="1746091"/>
    <lineage>
        <taxon>Eukaryota</taxon>
        <taxon>Metamonada</taxon>
        <taxon>Anaeramoebidae</taxon>
        <taxon>Anaeramoeba</taxon>
    </lineage>
</organism>
<name>A0ABQ8XNJ1_9EUKA</name>
<dbReference type="Proteomes" id="UP001150062">
    <property type="component" value="Unassembled WGS sequence"/>
</dbReference>
<dbReference type="EMBL" id="JAOAOG010000271">
    <property type="protein sequence ID" value="KAJ6234177.1"/>
    <property type="molecule type" value="Genomic_DNA"/>
</dbReference>